<reference evidence="2 3" key="1">
    <citation type="submission" date="2016-05" db="EMBL/GenBank/DDBJ databases">
        <title>Complete genome sequence of Rathayibacter tritici NCPPB 1953.</title>
        <authorList>
            <person name="Park J."/>
            <person name="Lee H.-H."/>
            <person name="Lee S.-W."/>
            <person name="Seo Y.-S."/>
        </authorList>
    </citation>
    <scope>NUCLEOTIDE SEQUENCE [LARGE SCALE GENOMIC DNA]</scope>
    <source>
        <strain evidence="2 3">NCPPB 1953</strain>
    </source>
</reference>
<evidence type="ECO:0000313" key="3">
    <source>
        <dbReference type="Proteomes" id="UP000077071"/>
    </source>
</evidence>
<organism evidence="2 3">
    <name type="scientific">Rathayibacter tritici</name>
    <dbReference type="NCBI Taxonomy" id="33888"/>
    <lineage>
        <taxon>Bacteria</taxon>
        <taxon>Bacillati</taxon>
        <taxon>Actinomycetota</taxon>
        <taxon>Actinomycetes</taxon>
        <taxon>Micrococcales</taxon>
        <taxon>Microbacteriaceae</taxon>
        <taxon>Rathayibacter</taxon>
    </lineage>
</organism>
<feature type="region of interest" description="Disordered" evidence="1">
    <location>
        <begin position="91"/>
        <end position="111"/>
    </location>
</feature>
<evidence type="ECO:0000256" key="1">
    <source>
        <dbReference type="SAM" id="MobiDB-lite"/>
    </source>
</evidence>
<name>A0A160KVY6_9MICO</name>
<evidence type="ECO:0000313" key="2">
    <source>
        <dbReference type="EMBL" id="AND17899.1"/>
    </source>
</evidence>
<dbReference type="Proteomes" id="UP000077071">
    <property type="component" value="Chromosome"/>
</dbReference>
<dbReference type="STRING" id="33888.A6122_2790"/>
<gene>
    <name evidence="2" type="ORF">A6122_2790</name>
</gene>
<sequence>MTQYLLAIRYAPIEELDPTSVNQAKAIAAEIQYRDWEALRLVDEAGPEHRQAVNGLAQDLRRMMNIVQSQPAAGAAEAVLVAEKGSVLRRKESGSHLVAEDDDDPYGDQPSPLELVADLPDRSKEWTDTMTLFQKATEDFSAVLNRGSAKLSEVEGRPLAKKLLVLRETAAELDEPTRRIEAAGEQYMQALLAIDPSFKALAEIGHSQRSEPSEKDRNALKSAQESIRSMVGAGVTASRSVQGAIEKGRALARISRDLRAPLKRYEIGSRNIIDGQGVMEEWLVLIESVEWPEAVPSAAIARE</sequence>
<protein>
    <submittedName>
        <fullName evidence="2">Uncharacterized protein</fullName>
    </submittedName>
</protein>
<keyword evidence="3" id="KW-1185">Reference proteome</keyword>
<proteinExistence type="predicted"/>
<dbReference type="EMBL" id="CP015515">
    <property type="protein sequence ID" value="AND17899.1"/>
    <property type="molecule type" value="Genomic_DNA"/>
</dbReference>
<dbReference type="PATRIC" id="fig|33888.3.peg.3132"/>
<dbReference type="KEGG" id="rtn:A6122_2790"/>
<accession>A0A160KVY6</accession>
<dbReference type="AlphaFoldDB" id="A0A160KVY6"/>